<evidence type="ECO:0000313" key="2">
    <source>
        <dbReference type="EMBL" id="KAK7486919.1"/>
    </source>
</evidence>
<dbReference type="Proteomes" id="UP001519460">
    <property type="component" value="Unassembled WGS sequence"/>
</dbReference>
<dbReference type="EMBL" id="JACVVK020000172">
    <property type="protein sequence ID" value="KAK7486919.1"/>
    <property type="molecule type" value="Genomic_DNA"/>
</dbReference>
<accession>A0ABD0KIB4</accession>
<protein>
    <submittedName>
        <fullName evidence="2">Uncharacterized protein</fullName>
    </submittedName>
</protein>
<dbReference type="AlphaFoldDB" id="A0ABD0KIB4"/>
<feature type="non-terminal residue" evidence="2">
    <location>
        <position position="182"/>
    </location>
</feature>
<feature type="non-terminal residue" evidence="2">
    <location>
        <position position="1"/>
    </location>
</feature>
<name>A0ABD0KIB4_9CAEN</name>
<evidence type="ECO:0000313" key="3">
    <source>
        <dbReference type="Proteomes" id="UP001519460"/>
    </source>
</evidence>
<comment type="caution">
    <text evidence="2">The sequence shown here is derived from an EMBL/GenBank/DDBJ whole genome shotgun (WGS) entry which is preliminary data.</text>
</comment>
<gene>
    <name evidence="2" type="ORF">BaRGS_00021890</name>
</gene>
<evidence type="ECO:0000256" key="1">
    <source>
        <dbReference type="SAM" id="MobiDB-lite"/>
    </source>
</evidence>
<sequence>TREKKATSPSPACFFKSPANEGSETGRRRSIKRFDLPPLCRELPAATRGILKVKYVSFPQSSGPLSFVAESAQRGHREMLLLIWLQESPRVETKPRQASVRYGIEHAQRRAGSDILLGKVSGERTGFSVPCLPMMTNNQGGGTVKVTALPMIYTDEIAPRQRRVACQTLAPLSAVVVAEVVV</sequence>
<reference evidence="2 3" key="1">
    <citation type="journal article" date="2023" name="Sci. Data">
        <title>Genome assembly of the Korean intertidal mud-creeper Batillaria attramentaria.</title>
        <authorList>
            <person name="Patra A.K."/>
            <person name="Ho P.T."/>
            <person name="Jun S."/>
            <person name="Lee S.J."/>
            <person name="Kim Y."/>
            <person name="Won Y.J."/>
        </authorList>
    </citation>
    <scope>NUCLEOTIDE SEQUENCE [LARGE SCALE GENOMIC DNA]</scope>
    <source>
        <strain evidence="2">Wonlab-2016</strain>
    </source>
</reference>
<feature type="region of interest" description="Disordered" evidence="1">
    <location>
        <begin position="1"/>
        <end position="28"/>
    </location>
</feature>
<keyword evidence="3" id="KW-1185">Reference proteome</keyword>
<proteinExistence type="predicted"/>
<organism evidence="2 3">
    <name type="scientific">Batillaria attramentaria</name>
    <dbReference type="NCBI Taxonomy" id="370345"/>
    <lineage>
        <taxon>Eukaryota</taxon>
        <taxon>Metazoa</taxon>
        <taxon>Spiralia</taxon>
        <taxon>Lophotrochozoa</taxon>
        <taxon>Mollusca</taxon>
        <taxon>Gastropoda</taxon>
        <taxon>Caenogastropoda</taxon>
        <taxon>Sorbeoconcha</taxon>
        <taxon>Cerithioidea</taxon>
        <taxon>Batillariidae</taxon>
        <taxon>Batillaria</taxon>
    </lineage>
</organism>